<keyword evidence="5 9" id="KW-0547">Nucleotide-binding</keyword>
<evidence type="ECO:0000256" key="1">
    <source>
        <dbReference type="ARBA" id="ARBA00008748"/>
    </source>
</evidence>
<evidence type="ECO:0000313" key="12">
    <source>
        <dbReference type="Proteomes" id="UP001196565"/>
    </source>
</evidence>
<evidence type="ECO:0000256" key="2">
    <source>
        <dbReference type="ARBA" id="ARBA00022490"/>
    </source>
</evidence>
<comment type="subunit">
    <text evidence="9">Homodimer.</text>
</comment>
<evidence type="ECO:0000256" key="8">
    <source>
        <dbReference type="ARBA" id="ARBA00022842"/>
    </source>
</evidence>
<keyword evidence="2 9" id="KW-0963">Cytoplasm</keyword>
<dbReference type="InterPro" id="IPR004372">
    <property type="entry name" value="Ac/propionate_kinase"/>
</dbReference>
<dbReference type="Pfam" id="PF00871">
    <property type="entry name" value="Acetate_kinase"/>
    <property type="match status" value="1"/>
</dbReference>
<dbReference type="NCBIfam" id="TIGR00016">
    <property type="entry name" value="ackA"/>
    <property type="match status" value="1"/>
</dbReference>
<feature type="active site" description="Proton donor/acceptor" evidence="9">
    <location>
        <position position="150"/>
    </location>
</feature>
<keyword evidence="7 9" id="KW-0067">ATP-binding</keyword>
<proteinExistence type="inferred from homology"/>
<dbReference type="PANTHER" id="PTHR21060:SF21">
    <property type="entry name" value="ACETATE KINASE"/>
    <property type="match status" value="1"/>
</dbReference>
<dbReference type="InterPro" id="IPR023865">
    <property type="entry name" value="Aliphatic_acid_kinase_CS"/>
</dbReference>
<keyword evidence="12" id="KW-1185">Reference proteome</keyword>
<feature type="site" description="Transition state stabilizer" evidence="9">
    <location>
        <position position="181"/>
    </location>
</feature>
<evidence type="ECO:0000256" key="7">
    <source>
        <dbReference type="ARBA" id="ARBA00022840"/>
    </source>
</evidence>
<keyword evidence="8 9" id="KW-0460">Magnesium</keyword>
<keyword evidence="6 9" id="KW-0418">Kinase</keyword>
<dbReference type="InterPro" id="IPR043129">
    <property type="entry name" value="ATPase_NBD"/>
</dbReference>
<dbReference type="PROSITE" id="PS01076">
    <property type="entry name" value="ACETATE_KINASE_2"/>
    <property type="match status" value="1"/>
</dbReference>
<evidence type="ECO:0000256" key="3">
    <source>
        <dbReference type="ARBA" id="ARBA00022679"/>
    </source>
</evidence>
<keyword evidence="3 9" id="KW-0808">Transferase</keyword>
<feature type="binding site" evidence="9">
    <location>
        <position position="93"/>
    </location>
    <ligand>
        <name>substrate</name>
    </ligand>
</feature>
<reference evidence="11 12" key="1">
    <citation type="submission" date="2021-07" db="EMBL/GenBank/DDBJ databases">
        <authorList>
            <person name="So Y."/>
        </authorList>
    </citation>
    <scope>NUCLEOTIDE SEQUENCE [LARGE SCALE GENOMIC DNA]</scope>
    <source>
        <strain evidence="11 12">HJA6</strain>
    </source>
</reference>
<comment type="function">
    <text evidence="9">Catalyzes the formation of acetyl phosphate from acetate and ATP. Can also catalyze the reverse reaction.</text>
</comment>
<feature type="binding site" evidence="9">
    <location>
        <begin position="328"/>
        <end position="332"/>
    </location>
    <ligand>
        <name>ATP</name>
        <dbReference type="ChEBI" id="CHEBI:30616"/>
    </ligand>
</feature>
<dbReference type="GO" id="GO:0008776">
    <property type="term" value="F:acetate kinase activity"/>
    <property type="evidence" value="ECO:0007669"/>
    <property type="project" value="UniProtKB-EC"/>
</dbReference>
<dbReference type="PROSITE" id="PS01075">
    <property type="entry name" value="ACETATE_KINASE_1"/>
    <property type="match status" value="1"/>
</dbReference>
<comment type="catalytic activity">
    <reaction evidence="9">
        <text>acetate + ATP = acetyl phosphate + ADP</text>
        <dbReference type="Rhea" id="RHEA:11352"/>
        <dbReference type="ChEBI" id="CHEBI:22191"/>
        <dbReference type="ChEBI" id="CHEBI:30089"/>
        <dbReference type="ChEBI" id="CHEBI:30616"/>
        <dbReference type="ChEBI" id="CHEBI:456216"/>
        <dbReference type="EC" id="2.7.2.1"/>
    </reaction>
</comment>
<evidence type="ECO:0000256" key="5">
    <source>
        <dbReference type="ARBA" id="ARBA00022741"/>
    </source>
</evidence>
<evidence type="ECO:0000256" key="10">
    <source>
        <dbReference type="RuleBase" id="RU003835"/>
    </source>
</evidence>
<organism evidence="11 12">
    <name type="scientific">Roseomonas alba</name>
    <dbReference type="NCBI Taxonomy" id="2846776"/>
    <lineage>
        <taxon>Bacteria</taxon>
        <taxon>Pseudomonadati</taxon>
        <taxon>Pseudomonadota</taxon>
        <taxon>Alphaproteobacteria</taxon>
        <taxon>Acetobacterales</taxon>
        <taxon>Roseomonadaceae</taxon>
        <taxon>Roseomonas</taxon>
    </lineage>
</organism>
<dbReference type="PANTHER" id="PTHR21060">
    <property type="entry name" value="ACETATE KINASE"/>
    <property type="match status" value="1"/>
</dbReference>
<evidence type="ECO:0000313" key="11">
    <source>
        <dbReference type="EMBL" id="MBW6397656.1"/>
    </source>
</evidence>
<comment type="similarity">
    <text evidence="1 9 10">Belongs to the acetokinase family.</text>
</comment>
<feature type="binding site" evidence="9">
    <location>
        <begin position="208"/>
        <end position="212"/>
    </location>
    <ligand>
        <name>ATP</name>
        <dbReference type="ChEBI" id="CHEBI:30616"/>
    </ligand>
</feature>
<comment type="subcellular location">
    <subcellularLocation>
        <location evidence="9">Cytoplasm</location>
    </subcellularLocation>
</comment>
<dbReference type="EMBL" id="JAHYBZ010000002">
    <property type="protein sequence ID" value="MBW6397656.1"/>
    <property type="molecule type" value="Genomic_DNA"/>
</dbReference>
<feature type="binding site" evidence="9">
    <location>
        <begin position="283"/>
        <end position="285"/>
    </location>
    <ligand>
        <name>ATP</name>
        <dbReference type="ChEBI" id="CHEBI:30616"/>
    </ligand>
</feature>
<feature type="binding site" evidence="9">
    <location>
        <position position="379"/>
    </location>
    <ligand>
        <name>Mg(2+)</name>
        <dbReference type="ChEBI" id="CHEBI:18420"/>
    </ligand>
</feature>
<feature type="binding site" evidence="9">
    <location>
        <position position="9"/>
    </location>
    <ligand>
        <name>Mg(2+)</name>
        <dbReference type="ChEBI" id="CHEBI:18420"/>
    </ligand>
</feature>
<dbReference type="SUPFAM" id="SSF53067">
    <property type="entry name" value="Actin-like ATPase domain"/>
    <property type="match status" value="2"/>
</dbReference>
<keyword evidence="4 9" id="KW-0479">Metal-binding</keyword>
<dbReference type="Proteomes" id="UP001196565">
    <property type="component" value="Unassembled WGS sequence"/>
</dbReference>
<evidence type="ECO:0000256" key="4">
    <source>
        <dbReference type="ARBA" id="ARBA00022723"/>
    </source>
</evidence>
<gene>
    <name evidence="9" type="primary">ackA</name>
    <name evidence="11" type="ORF">KPL78_07365</name>
</gene>
<evidence type="ECO:0000256" key="9">
    <source>
        <dbReference type="HAMAP-Rule" id="MF_00020"/>
    </source>
</evidence>
<feature type="site" description="Transition state stabilizer" evidence="9">
    <location>
        <position position="241"/>
    </location>
</feature>
<comment type="cofactor">
    <cofactor evidence="9">
        <name>Mg(2+)</name>
        <dbReference type="ChEBI" id="CHEBI:18420"/>
    </cofactor>
    <cofactor evidence="9">
        <name>Mn(2+)</name>
        <dbReference type="ChEBI" id="CHEBI:29035"/>
    </cofactor>
    <text evidence="9">Mg(2+). Can also accept Mn(2+).</text>
</comment>
<protein>
    <recommendedName>
        <fullName evidence="9">Acetate kinase</fullName>
        <ecNumber evidence="9">2.7.2.1</ecNumber>
    </recommendedName>
    <alternativeName>
        <fullName evidence="9">Acetokinase</fullName>
    </alternativeName>
</protein>
<accession>A0ABS7A5W6</accession>
<dbReference type="HAMAP" id="MF_00020">
    <property type="entry name" value="Acetate_kinase"/>
    <property type="match status" value="1"/>
</dbReference>
<dbReference type="Gene3D" id="3.30.420.40">
    <property type="match status" value="2"/>
</dbReference>
<evidence type="ECO:0000256" key="6">
    <source>
        <dbReference type="ARBA" id="ARBA00022777"/>
    </source>
</evidence>
<sequence>MTDAILVLNAGSSSIKFELFKVVEDHAETRLDGQMEGIGASPHLIARDARRQVLADQRWSGPDVADHVTALARIMDGIEPGIAGRRIIAVGHRVVHGGPDLAEPMLVNDAAMDTLGKLIPLAPLHQPHNIAGIIAASNRFPGVPQIACFDTAFHRAHAWEADTFALPPEYYERGIRRYGFHGLSYEYISDMLAREEPALAAGRVVVAHLGNGSSLCAIHKGRSVDSTMGFTALDGVPMGTRCGQIDPGVLLHLMLTEKMDAADLTGLLYGNAGLKGMSGISQDVRDLEKSADPRAAQALTYYAWRVRREIGALAAALGGIDALVFTAGIGENARNLRAKICEGLGHLGITIDAEANQANAHEIAAPGSATRVLVRATDEEAMIARHVLGVLHRSKSA</sequence>
<comment type="pathway">
    <text evidence="9">Metabolic intermediate biosynthesis; acetyl-CoA biosynthesis; acetyl-CoA from acetate: step 1/2.</text>
</comment>
<dbReference type="PIRSF" id="PIRSF000722">
    <property type="entry name" value="Acetate_prop_kin"/>
    <property type="match status" value="1"/>
</dbReference>
<feature type="binding site" evidence="9">
    <location>
        <position position="16"/>
    </location>
    <ligand>
        <name>ATP</name>
        <dbReference type="ChEBI" id="CHEBI:30616"/>
    </ligand>
</feature>
<dbReference type="EC" id="2.7.2.1" evidence="9"/>
<comment type="caution">
    <text evidence="11">The sequence shown here is derived from an EMBL/GenBank/DDBJ whole genome shotgun (WGS) entry which is preliminary data.</text>
</comment>
<name>A0ABS7A5W6_9PROT</name>
<dbReference type="PRINTS" id="PR00471">
    <property type="entry name" value="ACETATEKNASE"/>
</dbReference>
<dbReference type="InterPro" id="IPR000890">
    <property type="entry name" value="Aliphatic_acid_kin_short-chain"/>
</dbReference>